<evidence type="ECO:0000313" key="6">
    <source>
        <dbReference type="EMBL" id="GAH03998.1"/>
    </source>
</evidence>
<evidence type="ECO:0000256" key="4">
    <source>
        <dbReference type="ARBA" id="ARBA00022840"/>
    </source>
</evidence>
<dbReference type="PROSITE" id="PS00211">
    <property type="entry name" value="ABC_TRANSPORTER_1"/>
    <property type="match status" value="1"/>
</dbReference>
<dbReference type="GO" id="GO:0031460">
    <property type="term" value="P:glycine betaine transport"/>
    <property type="evidence" value="ECO:0007669"/>
    <property type="project" value="InterPro"/>
</dbReference>
<dbReference type="GO" id="GO:0005524">
    <property type="term" value="F:ATP binding"/>
    <property type="evidence" value="ECO:0007669"/>
    <property type="project" value="UniProtKB-KW"/>
</dbReference>
<evidence type="ECO:0000256" key="3">
    <source>
        <dbReference type="ARBA" id="ARBA00022741"/>
    </source>
</evidence>
<dbReference type="InterPro" id="IPR003439">
    <property type="entry name" value="ABC_transporter-like_ATP-bd"/>
</dbReference>
<dbReference type="GO" id="GO:0016020">
    <property type="term" value="C:membrane"/>
    <property type="evidence" value="ECO:0007669"/>
    <property type="project" value="InterPro"/>
</dbReference>
<keyword evidence="2" id="KW-0813">Transport</keyword>
<feature type="non-terminal residue" evidence="6">
    <location>
        <position position="292"/>
    </location>
</feature>
<dbReference type="FunFam" id="3.40.50.300:FF:000201">
    <property type="entry name" value="Glycine betaine/L-proline ABC transporter ATP-binding protein"/>
    <property type="match status" value="1"/>
</dbReference>
<accession>X1E5T7</accession>
<gene>
    <name evidence="6" type="ORF">S01H4_38001</name>
</gene>
<keyword evidence="3" id="KW-0547">Nucleotide-binding</keyword>
<dbReference type="EMBL" id="BART01020454">
    <property type="protein sequence ID" value="GAH03998.1"/>
    <property type="molecule type" value="Genomic_DNA"/>
</dbReference>
<dbReference type="PANTHER" id="PTHR43869:SF1">
    <property type="entry name" value="GLYCINE BETAINE_PROLINE BETAINE TRANSPORT SYSTEM ATP-BINDING PROTEIN PROV"/>
    <property type="match status" value="1"/>
</dbReference>
<dbReference type="CDD" id="cd03294">
    <property type="entry name" value="ABC_Pro_Gly_Betaine"/>
    <property type="match status" value="1"/>
</dbReference>
<dbReference type="Gene3D" id="3.40.50.300">
    <property type="entry name" value="P-loop containing nucleotide triphosphate hydrolases"/>
    <property type="match status" value="1"/>
</dbReference>
<feature type="domain" description="ABC transporter" evidence="5">
    <location>
        <begin position="35"/>
        <end position="271"/>
    </location>
</feature>
<dbReference type="InterPro" id="IPR005892">
    <property type="entry name" value="Gly-betaine_transp_ATP-bd"/>
</dbReference>
<name>X1E5T7_9ZZZZ</name>
<evidence type="ECO:0000256" key="1">
    <source>
        <dbReference type="ARBA" id="ARBA00005417"/>
    </source>
</evidence>
<comment type="similarity">
    <text evidence="1">Belongs to the ABC transporter superfamily.</text>
</comment>
<dbReference type="AlphaFoldDB" id="X1E5T7"/>
<dbReference type="GO" id="GO:0016887">
    <property type="term" value="F:ATP hydrolysis activity"/>
    <property type="evidence" value="ECO:0007669"/>
    <property type="project" value="InterPro"/>
</dbReference>
<evidence type="ECO:0000259" key="5">
    <source>
        <dbReference type="PROSITE" id="PS50893"/>
    </source>
</evidence>
<dbReference type="PROSITE" id="PS50893">
    <property type="entry name" value="ABC_TRANSPORTER_2"/>
    <property type="match status" value="1"/>
</dbReference>
<dbReference type="NCBIfam" id="TIGR01186">
    <property type="entry name" value="proV"/>
    <property type="match status" value="1"/>
</dbReference>
<keyword evidence="4" id="KW-0067">ATP-binding</keyword>
<dbReference type="InterPro" id="IPR003593">
    <property type="entry name" value="AAA+_ATPase"/>
</dbReference>
<organism evidence="6">
    <name type="scientific">marine sediment metagenome</name>
    <dbReference type="NCBI Taxonomy" id="412755"/>
    <lineage>
        <taxon>unclassified sequences</taxon>
        <taxon>metagenomes</taxon>
        <taxon>ecological metagenomes</taxon>
    </lineage>
</organism>
<dbReference type="SUPFAM" id="SSF52540">
    <property type="entry name" value="P-loop containing nucleoside triphosphate hydrolases"/>
    <property type="match status" value="1"/>
</dbReference>
<dbReference type="InterPro" id="IPR051921">
    <property type="entry name" value="ABC_osmolyte_uptake_ATP-bind"/>
</dbReference>
<dbReference type="GO" id="GO:0006950">
    <property type="term" value="P:response to stress"/>
    <property type="evidence" value="ECO:0007669"/>
    <property type="project" value="UniProtKB-ARBA"/>
</dbReference>
<dbReference type="InterPro" id="IPR027417">
    <property type="entry name" value="P-loop_NTPase"/>
</dbReference>
<evidence type="ECO:0000256" key="2">
    <source>
        <dbReference type="ARBA" id="ARBA00022448"/>
    </source>
</evidence>
<dbReference type="PANTHER" id="PTHR43869">
    <property type="entry name" value="GLYCINE BETAINE/PROLINE BETAINE TRANSPORT SYSTEM ATP-BINDING PROTEIN PROV"/>
    <property type="match status" value="1"/>
</dbReference>
<feature type="non-terminal residue" evidence="6">
    <location>
        <position position="1"/>
    </location>
</feature>
<dbReference type="Pfam" id="PF00005">
    <property type="entry name" value="ABC_tran"/>
    <property type="match status" value="1"/>
</dbReference>
<reference evidence="6" key="1">
    <citation type="journal article" date="2014" name="Front. Microbiol.">
        <title>High frequency of phylogenetically diverse reductive dehalogenase-homologous genes in deep subseafloor sedimentary metagenomes.</title>
        <authorList>
            <person name="Kawai M."/>
            <person name="Futagami T."/>
            <person name="Toyoda A."/>
            <person name="Takaki Y."/>
            <person name="Nishi S."/>
            <person name="Hori S."/>
            <person name="Arai W."/>
            <person name="Tsubouchi T."/>
            <person name="Morono Y."/>
            <person name="Uchiyama I."/>
            <person name="Ito T."/>
            <person name="Fujiyama A."/>
            <person name="Inagaki F."/>
            <person name="Takami H."/>
        </authorList>
    </citation>
    <scope>NUCLEOTIDE SEQUENCE</scope>
    <source>
        <strain evidence="6">Expedition CK06-06</strain>
    </source>
</reference>
<sequence>PALPAIGEACIEVNELWKIFGHNAEQLLHSEMRSATKADILEKTGHVIAARDISFNVNQGELFVIMGLSGSGKSTLIRCILRLIEPTRGKILINGNDVCSYDESQLIDLRRHTTSMVFQHFGLFPHRSVIDNVAYGLKVRGVAKEERYARARKVIARVGLQGWENYPPSALSGGMQQRVGLARALATDPQILLMDEPFSGLDPLIRRQMQDELLDLQAEVQKTILFVTHDLHEALKLGNRIAIMRDGEIIQIGTPEEVITTPSDAYVREFVMDASPAKVLTAASIMEQPNIS</sequence>
<comment type="caution">
    <text evidence="6">The sequence shown here is derived from an EMBL/GenBank/DDBJ whole genome shotgun (WGS) entry which is preliminary data.</text>
</comment>
<proteinExistence type="inferred from homology"/>
<protein>
    <recommendedName>
        <fullName evidence="5">ABC transporter domain-containing protein</fullName>
    </recommendedName>
</protein>
<dbReference type="SMART" id="SM00382">
    <property type="entry name" value="AAA"/>
    <property type="match status" value="1"/>
</dbReference>
<dbReference type="InterPro" id="IPR017871">
    <property type="entry name" value="ABC_transporter-like_CS"/>
</dbReference>